<feature type="region of interest" description="Disordered" evidence="10">
    <location>
        <begin position="229"/>
        <end position="277"/>
    </location>
</feature>
<dbReference type="Proteomes" id="UP000261540">
    <property type="component" value="Unplaced"/>
</dbReference>
<protein>
    <submittedName>
        <fullName evidence="12">SLC2A4 regulator</fullName>
    </submittedName>
</protein>
<keyword evidence="7" id="KW-0804">Transcription</keyword>
<keyword evidence="5" id="KW-0805">Transcription regulation</keyword>
<dbReference type="GeneTree" id="ENSGT00940000162832"/>
<reference evidence="12" key="2">
    <citation type="submission" date="2025-09" db="UniProtKB">
        <authorList>
            <consortium name="Ensembl"/>
        </authorList>
    </citation>
    <scope>IDENTIFICATION</scope>
</reference>
<keyword evidence="4" id="KW-0862">Zinc</keyword>
<comment type="subcellular location">
    <subcellularLocation>
        <location evidence="1">Nucleus</location>
    </subcellularLocation>
</comment>
<feature type="domain" description="C2H2-type" evidence="11">
    <location>
        <begin position="300"/>
        <end position="330"/>
    </location>
</feature>
<evidence type="ECO:0000256" key="4">
    <source>
        <dbReference type="ARBA" id="ARBA00022833"/>
    </source>
</evidence>
<dbReference type="SMART" id="SM01366">
    <property type="entry name" value="c-clamp"/>
    <property type="match status" value="1"/>
</dbReference>
<evidence type="ECO:0000256" key="1">
    <source>
        <dbReference type="ARBA" id="ARBA00004123"/>
    </source>
</evidence>
<keyword evidence="13" id="KW-1185">Reference proteome</keyword>
<evidence type="ECO:0000259" key="11">
    <source>
        <dbReference type="PROSITE" id="PS50157"/>
    </source>
</evidence>
<evidence type="ECO:0000256" key="7">
    <source>
        <dbReference type="ARBA" id="ARBA00023163"/>
    </source>
</evidence>
<dbReference type="PANTHER" id="PTHR13006">
    <property type="entry name" value="PAPILLOMAVIRUS REGULATORY FACTOR PRF-1"/>
    <property type="match status" value="1"/>
</dbReference>
<dbReference type="AlphaFoldDB" id="A0A3B3RQV7"/>
<dbReference type="InterPro" id="IPR013087">
    <property type="entry name" value="Znf_C2H2_type"/>
</dbReference>
<dbReference type="Ensembl" id="ENSPKIT00000001516.1">
    <property type="protein sequence ID" value="ENSPKIP00000020894.1"/>
    <property type="gene ID" value="ENSPKIG00000005510.1"/>
</dbReference>
<evidence type="ECO:0000256" key="8">
    <source>
        <dbReference type="ARBA" id="ARBA00023242"/>
    </source>
</evidence>
<keyword evidence="6" id="KW-0238">DNA-binding</keyword>
<evidence type="ECO:0000256" key="6">
    <source>
        <dbReference type="ARBA" id="ARBA00023125"/>
    </source>
</evidence>
<dbReference type="PROSITE" id="PS00028">
    <property type="entry name" value="ZINC_FINGER_C2H2_1"/>
    <property type="match status" value="1"/>
</dbReference>
<dbReference type="GO" id="GO:0003700">
    <property type="term" value="F:DNA-binding transcription factor activity"/>
    <property type="evidence" value="ECO:0007669"/>
    <property type="project" value="TreeGrafter"/>
</dbReference>
<evidence type="ECO:0000313" key="12">
    <source>
        <dbReference type="Ensembl" id="ENSPKIP00000020894.1"/>
    </source>
</evidence>
<evidence type="ECO:0000256" key="10">
    <source>
        <dbReference type="SAM" id="MobiDB-lite"/>
    </source>
</evidence>
<evidence type="ECO:0000256" key="5">
    <source>
        <dbReference type="ARBA" id="ARBA00023015"/>
    </source>
</evidence>
<dbReference type="GO" id="GO:0008270">
    <property type="term" value="F:zinc ion binding"/>
    <property type="evidence" value="ECO:0007669"/>
    <property type="project" value="UniProtKB-KW"/>
</dbReference>
<dbReference type="GO" id="GO:0000978">
    <property type="term" value="F:RNA polymerase II cis-regulatory region sequence-specific DNA binding"/>
    <property type="evidence" value="ECO:0007669"/>
    <property type="project" value="TreeGrafter"/>
</dbReference>
<feature type="compositionally biased region" description="Polar residues" evidence="10">
    <location>
        <begin position="231"/>
        <end position="252"/>
    </location>
</feature>
<organism evidence="12 13">
    <name type="scientific">Paramormyrops kingsleyae</name>
    <dbReference type="NCBI Taxonomy" id="1676925"/>
    <lineage>
        <taxon>Eukaryota</taxon>
        <taxon>Metazoa</taxon>
        <taxon>Chordata</taxon>
        <taxon>Craniata</taxon>
        <taxon>Vertebrata</taxon>
        <taxon>Euteleostomi</taxon>
        <taxon>Actinopterygii</taxon>
        <taxon>Neopterygii</taxon>
        <taxon>Teleostei</taxon>
        <taxon>Osteoglossocephala</taxon>
        <taxon>Osteoglossomorpha</taxon>
        <taxon>Osteoglossiformes</taxon>
        <taxon>Mormyridae</taxon>
        <taxon>Paramormyrops</taxon>
    </lineage>
</organism>
<evidence type="ECO:0000256" key="3">
    <source>
        <dbReference type="ARBA" id="ARBA00022771"/>
    </source>
</evidence>
<dbReference type="PROSITE" id="PS50157">
    <property type="entry name" value="ZINC_FINGER_C2H2_2"/>
    <property type="match status" value="1"/>
</dbReference>
<sequence>MVSFRLFLPHLRRPDTSKVIDQICANAVLLIMTSTPSCSPVSAGMATSESTRGLPAVYSAMHAPDRGAAAHGQPAEGSCELPLDNSPIRSHYNQEHGKQILDEAKWKITHDVTNMQSSVMGKKDPANSSPRMCLTVNDRKKADRLTPKDSSWLPCKDEISSHGLWDTSTHIPVPPPPRGSVSNADLEIMAVAALTSLCTSPLVLNDPTGASGSTSVVPEAASRWWKAGLSPSYSSSTSDNCSWDTSDQSGPSTPSPPLPADAGRHGAPYSQDLTDEPEPVHFLFDDPCPRKRKSSVKVMFQCLWKNCAKVLSTTSGIQKHVRTVHLGLNGDSEHSEGEEDFYYSEIEVNMDSLSEGLSSLLPASPSTAPPLLTFPPSQTPARAAPIAITVQPALKFFSSPLSQSAPSVLCHIHTDHAYQATPPSQDSRAEFSAKGVSSSWQSHPKPLKGSLGTFVHICTGEMTQPVPQVTVTRTHPMSAPAAKASAGPRKLRGDARKCRKVYGMDKKDMWCTACRWKKACQRFTD</sequence>
<keyword evidence="3 9" id="KW-0863">Zinc-finger</keyword>
<dbReference type="GO" id="GO:0005634">
    <property type="term" value="C:nucleus"/>
    <property type="evidence" value="ECO:0007669"/>
    <property type="project" value="UniProtKB-SubCell"/>
</dbReference>
<name>A0A3B3RQV7_9TELE</name>
<dbReference type="InterPro" id="IPR052253">
    <property type="entry name" value="CR1/CR2-DNA-binding_regulator"/>
</dbReference>
<evidence type="ECO:0000256" key="2">
    <source>
        <dbReference type="ARBA" id="ARBA00022723"/>
    </source>
</evidence>
<reference evidence="12" key="1">
    <citation type="submission" date="2025-08" db="UniProtKB">
        <authorList>
            <consortium name="Ensembl"/>
        </authorList>
    </citation>
    <scope>IDENTIFICATION</scope>
</reference>
<keyword evidence="8" id="KW-0539">Nucleus</keyword>
<evidence type="ECO:0000256" key="9">
    <source>
        <dbReference type="PROSITE-ProRule" id="PRU00042"/>
    </source>
</evidence>
<accession>A0A3B3RQV7</accession>
<proteinExistence type="predicted"/>
<dbReference type="PANTHER" id="PTHR13006:SF8">
    <property type="entry name" value="SLC2A4 REGULATOR"/>
    <property type="match status" value="1"/>
</dbReference>
<evidence type="ECO:0000313" key="13">
    <source>
        <dbReference type="Proteomes" id="UP000261540"/>
    </source>
</evidence>
<dbReference type="GO" id="GO:0006357">
    <property type="term" value="P:regulation of transcription by RNA polymerase II"/>
    <property type="evidence" value="ECO:0007669"/>
    <property type="project" value="TreeGrafter"/>
</dbReference>
<dbReference type="STRING" id="1676925.ENSPKIP00000020894"/>
<keyword evidence="2" id="KW-0479">Metal-binding</keyword>